<proteinExistence type="predicted"/>
<organism evidence="2 3">
    <name type="scientific">Marchantia polymorpha</name>
    <name type="common">Common liverwort</name>
    <name type="synonym">Marchantia aquatica</name>
    <dbReference type="NCBI Taxonomy" id="3197"/>
    <lineage>
        <taxon>Eukaryota</taxon>
        <taxon>Viridiplantae</taxon>
        <taxon>Streptophyta</taxon>
        <taxon>Embryophyta</taxon>
        <taxon>Marchantiophyta</taxon>
        <taxon>Marchantiopsida</taxon>
        <taxon>Marchantiidae</taxon>
        <taxon>Marchantiales</taxon>
        <taxon>Marchantiaceae</taxon>
        <taxon>Marchantia</taxon>
    </lineage>
</organism>
<dbReference type="AlphaFoldDB" id="A0A2R6WUJ8"/>
<protein>
    <submittedName>
        <fullName evidence="2">Uncharacterized protein</fullName>
    </submittedName>
</protein>
<evidence type="ECO:0000256" key="1">
    <source>
        <dbReference type="SAM" id="Phobius"/>
    </source>
</evidence>
<keyword evidence="3" id="KW-1185">Reference proteome</keyword>
<evidence type="ECO:0000313" key="2">
    <source>
        <dbReference type="EMBL" id="PTQ37538.1"/>
    </source>
</evidence>
<accession>A0A2R6WUJ8</accession>
<dbReference type="Proteomes" id="UP000244005">
    <property type="component" value="Unassembled WGS sequence"/>
</dbReference>
<reference evidence="3" key="1">
    <citation type="journal article" date="2017" name="Cell">
        <title>Insights into land plant evolution garnered from the Marchantia polymorpha genome.</title>
        <authorList>
            <person name="Bowman J.L."/>
            <person name="Kohchi T."/>
            <person name="Yamato K.T."/>
            <person name="Jenkins J."/>
            <person name="Shu S."/>
            <person name="Ishizaki K."/>
            <person name="Yamaoka S."/>
            <person name="Nishihama R."/>
            <person name="Nakamura Y."/>
            <person name="Berger F."/>
            <person name="Adam C."/>
            <person name="Aki S.S."/>
            <person name="Althoff F."/>
            <person name="Araki T."/>
            <person name="Arteaga-Vazquez M.A."/>
            <person name="Balasubrmanian S."/>
            <person name="Barry K."/>
            <person name="Bauer D."/>
            <person name="Boehm C.R."/>
            <person name="Briginshaw L."/>
            <person name="Caballero-Perez J."/>
            <person name="Catarino B."/>
            <person name="Chen F."/>
            <person name="Chiyoda S."/>
            <person name="Chovatia M."/>
            <person name="Davies K.M."/>
            <person name="Delmans M."/>
            <person name="Demura T."/>
            <person name="Dierschke T."/>
            <person name="Dolan L."/>
            <person name="Dorantes-Acosta A.E."/>
            <person name="Eklund D.M."/>
            <person name="Florent S.N."/>
            <person name="Flores-Sandoval E."/>
            <person name="Fujiyama A."/>
            <person name="Fukuzawa H."/>
            <person name="Galik B."/>
            <person name="Grimanelli D."/>
            <person name="Grimwood J."/>
            <person name="Grossniklaus U."/>
            <person name="Hamada T."/>
            <person name="Haseloff J."/>
            <person name="Hetherington A.J."/>
            <person name="Higo A."/>
            <person name="Hirakawa Y."/>
            <person name="Hundley H.N."/>
            <person name="Ikeda Y."/>
            <person name="Inoue K."/>
            <person name="Inoue S.I."/>
            <person name="Ishida S."/>
            <person name="Jia Q."/>
            <person name="Kakita M."/>
            <person name="Kanazawa T."/>
            <person name="Kawai Y."/>
            <person name="Kawashima T."/>
            <person name="Kennedy M."/>
            <person name="Kinose K."/>
            <person name="Kinoshita T."/>
            <person name="Kohara Y."/>
            <person name="Koide E."/>
            <person name="Komatsu K."/>
            <person name="Kopischke S."/>
            <person name="Kubo M."/>
            <person name="Kyozuka J."/>
            <person name="Lagercrantz U."/>
            <person name="Lin S.S."/>
            <person name="Lindquist E."/>
            <person name="Lipzen A.M."/>
            <person name="Lu C.W."/>
            <person name="De Luna E."/>
            <person name="Martienssen R.A."/>
            <person name="Minamino N."/>
            <person name="Mizutani M."/>
            <person name="Mizutani M."/>
            <person name="Mochizuki N."/>
            <person name="Monte I."/>
            <person name="Mosher R."/>
            <person name="Nagasaki H."/>
            <person name="Nakagami H."/>
            <person name="Naramoto S."/>
            <person name="Nishitani K."/>
            <person name="Ohtani M."/>
            <person name="Okamoto T."/>
            <person name="Okumura M."/>
            <person name="Phillips J."/>
            <person name="Pollak B."/>
            <person name="Reinders A."/>
            <person name="Rovekamp M."/>
            <person name="Sano R."/>
            <person name="Sawa S."/>
            <person name="Schmid M.W."/>
            <person name="Shirakawa M."/>
            <person name="Solano R."/>
            <person name="Spunde A."/>
            <person name="Suetsugu N."/>
            <person name="Sugano S."/>
            <person name="Sugiyama A."/>
            <person name="Sun R."/>
            <person name="Suzuki Y."/>
            <person name="Takenaka M."/>
            <person name="Takezawa D."/>
            <person name="Tomogane H."/>
            <person name="Tsuzuki M."/>
            <person name="Ueda T."/>
            <person name="Umeda M."/>
            <person name="Ward J.M."/>
            <person name="Watanabe Y."/>
            <person name="Yazaki K."/>
            <person name="Yokoyama R."/>
            <person name="Yoshitake Y."/>
            <person name="Yotsui I."/>
            <person name="Zachgo S."/>
            <person name="Schmutz J."/>
        </authorList>
    </citation>
    <scope>NUCLEOTIDE SEQUENCE [LARGE SCALE GENOMIC DNA]</scope>
    <source>
        <strain evidence="3">Tak-1</strain>
    </source>
</reference>
<keyword evidence="1" id="KW-1133">Transmembrane helix</keyword>
<name>A0A2R6WUJ8_MARPO</name>
<keyword evidence="1" id="KW-0812">Transmembrane</keyword>
<gene>
    <name evidence="2" type="ORF">MARPO_0056s0017</name>
</gene>
<evidence type="ECO:0000313" key="3">
    <source>
        <dbReference type="Proteomes" id="UP000244005"/>
    </source>
</evidence>
<keyword evidence="1" id="KW-0472">Membrane</keyword>
<sequence length="68" mass="7866">MPVSSSSISAICLPTHLGIECGCPQLSRNTLYFVRCTLVLLLWIFLDFTDFDFHYRMQKIPKTGLIWK</sequence>
<dbReference type="EMBL" id="KZ772728">
    <property type="protein sequence ID" value="PTQ37538.1"/>
    <property type="molecule type" value="Genomic_DNA"/>
</dbReference>
<feature type="transmembrane region" description="Helical" evidence="1">
    <location>
        <begin position="32"/>
        <end position="49"/>
    </location>
</feature>